<keyword evidence="1" id="KW-1133">Transmembrane helix</keyword>
<name>A0A9P0H910_NEZVI</name>
<keyword evidence="1" id="KW-0472">Membrane</keyword>
<evidence type="ECO:0000256" key="1">
    <source>
        <dbReference type="SAM" id="Phobius"/>
    </source>
</evidence>
<dbReference type="EMBL" id="OV725080">
    <property type="protein sequence ID" value="CAH1397623.1"/>
    <property type="molecule type" value="Genomic_DNA"/>
</dbReference>
<accession>A0A9P0H910</accession>
<evidence type="ECO:0000313" key="3">
    <source>
        <dbReference type="Proteomes" id="UP001152798"/>
    </source>
</evidence>
<keyword evidence="1" id="KW-0812">Transmembrane</keyword>
<evidence type="ECO:0000313" key="2">
    <source>
        <dbReference type="EMBL" id="CAH1397623.1"/>
    </source>
</evidence>
<proteinExistence type="predicted"/>
<gene>
    <name evidence="2" type="ORF">NEZAVI_LOCUS7410</name>
</gene>
<dbReference type="AlphaFoldDB" id="A0A9P0H910"/>
<sequence>MADPVQCFSDPASARMETKSLWSPSIIAAAVTSLFKLPAKKKMNKIKTVTTDTCIADSEIKRQTERSVCGMLWMLRWLDRPHVSSSARCFATGSTCLSTSHIIAGCLKHFILSGWY</sequence>
<organism evidence="2 3">
    <name type="scientific">Nezara viridula</name>
    <name type="common">Southern green stink bug</name>
    <name type="synonym">Cimex viridulus</name>
    <dbReference type="NCBI Taxonomy" id="85310"/>
    <lineage>
        <taxon>Eukaryota</taxon>
        <taxon>Metazoa</taxon>
        <taxon>Ecdysozoa</taxon>
        <taxon>Arthropoda</taxon>
        <taxon>Hexapoda</taxon>
        <taxon>Insecta</taxon>
        <taxon>Pterygota</taxon>
        <taxon>Neoptera</taxon>
        <taxon>Paraneoptera</taxon>
        <taxon>Hemiptera</taxon>
        <taxon>Heteroptera</taxon>
        <taxon>Panheteroptera</taxon>
        <taxon>Pentatomomorpha</taxon>
        <taxon>Pentatomoidea</taxon>
        <taxon>Pentatomidae</taxon>
        <taxon>Pentatominae</taxon>
        <taxon>Nezara</taxon>
    </lineage>
</organism>
<dbReference type="Proteomes" id="UP001152798">
    <property type="component" value="Chromosome 4"/>
</dbReference>
<feature type="transmembrane region" description="Helical" evidence="1">
    <location>
        <begin position="20"/>
        <end position="37"/>
    </location>
</feature>
<protein>
    <submittedName>
        <fullName evidence="2">Uncharacterized protein</fullName>
    </submittedName>
</protein>
<keyword evidence="3" id="KW-1185">Reference proteome</keyword>
<reference evidence="2" key="1">
    <citation type="submission" date="2022-01" db="EMBL/GenBank/DDBJ databases">
        <authorList>
            <person name="King R."/>
        </authorList>
    </citation>
    <scope>NUCLEOTIDE SEQUENCE</scope>
</reference>